<dbReference type="Gene3D" id="1.10.3210.10">
    <property type="entry name" value="Hypothetical protein af1432"/>
    <property type="match status" value="1"/>
</dbReference>
<proteinExistence type="predicted"/>
<reference evidence="2" key="1">
    <citation type="submission" date="2015-04" db="EMBL/GenBank/DDBJ databases">
        <authorList>
            <person name="Schardt J."/>
            <person name="Mueller-Herbst S."/>
            <person name="Scherer S."/>
            <person name="Huptas C."/>
        </authorList>
    </citation>
    <scope>NUCLEOTIDE SEQUENCE [LARGE SCALE GENOMIC DNA]</scope>
    <source>
        <strain evidence="2">Kiel-L1</strain>
    </source>
</reference>
<keyword evidence="1" id="KW-0378">Hydrolase</keyword>
<dbReference type="RefSeq" id="WP_115753900.1">
    <property type="nucleotide sequence ID" value="NZ_LARY01000003.1"/>
</dbReference>
<dbReference type="EMBL" id="LARY01000003">
    <property type="protein sequence ID" value="RDW99513.1"/>
    <property type="molecule type" value="Genomic_DNA"/>
</dbReference>
<dbReference type="GO" id="GO:0016787">
    <property type="term" value="F:hydrolase activity"/>
    <property type="evidence" value="ECO:0007669"/>
    <property type="project" value="UniProtKB-KW"/>
</dbReference>
<dbReference type="Proteomes" id="UP000257055">
    <property type="component" value="Unassembled WGS sequence"/>
</dbReference>
<evidence type="ECO:0000313" key="1">
    <source>
        <dbReference type="EMBL" id="RDW99513.1"/>
    </source>
</evidence>
<name>A0A3D8TLI7_9LIST</name>
<evidence type="ECO:0000313" key="2">
    <source>
        <dbReference type="Proteomes" id="UP000257055"/>
    </source>
</evidence>
<organism evidence="1 2">
    <name type="scientific">Listeria kieliensis</name>
    <dbReference type="NCBI Taxonomy" id="1621700"/>
    <lineage>
        <taxon>Bacteria</taxon>
        <taxon>Bacillati</taxon>
        <taxon>Bacillota</taxon>
        <taxon>Bacilli</taxon>
        <taxon>Bacillales</taxon>
        <taxon>Listeriaceae</taxon>
        <taxon>Listeria</taxon>
    </lineage>
</organism>
<dbReference type="AlphaFoldDB" id="A0A3D8TLI7"/>
<accession>A0A3D8TLI7</accession>
<gene>
    <name evidence="1" type="ORF">UR08_11840</name>
</gene>
<protein>
    <submittedName>
        <fullName evidence="1">Hydrolase</fullName>
    </submittedName>
</protein>
<dbReference type="Pfam" id="PF12917">
    <property type="entry name" value="YfbR-like"/>
    <property type="match status" value="1"/>
</dbReference>
<comment type="caution">
    <text evidence="1">The sequence shown here is derived from an EMBL/GenBank/DDBJ whole genome shotgun (WGS) entry which is preliminary data.</text>
</comment>
<sequence length="217" mass="25036">MGIHQYFQSLSDLENIYRCPGKFKYQEHSVAEHSFKVTSIAQFFGNVEEKAGNQVDWRALYEKALNHDYSELFIGDIKTPVKYATAELREMLSEVEESMTQNFIEREIPSEFQAIYRHLLKEGKDETLEGKILAIADKVDLLYESFGEIQKGNPENVFVEIYSEALATIYKYQEMASVKYFLAEILPDMLHEKGIRKTELPELTNAITAQALKDDSK</sequence>
<dbReference type="SUPFAM" id="SSF109604">
    <property type="entry name" value="HD-domain/PDEase-like"/>
    <property type="match status" value="1"/>
</dbReference>
<keyword evidence="2" id="KW-1185">Reference proteome</keyword>